<evidence type="ECO:0000256" key="2">
    <source>
        <dbReference type="ARBA" id="ARBA00022630"/>
    </source>
</evidence>
<evidence type="ECO:0000256" key="3">
    <source>
        <dbReference type="ARBA" id="ARBA00022827"/>
    </source>
</evidence>
<dbReference type="GO" id="GO:0004499">
    <property type="term" value="F:N,N-dimethylaniline monooxygenase activity"/>
    <property type="evidence" value="ECO:0007669"/>
    <property type="project" value="InterPro"/>
</dbReference>
<dbReference type="GO" id="GO:0050660">
    <property type="term" value="F:flavin adenine dinucleotide binding"/>
    <property type="evidence" value="ECO:0007669"/>
    <property type="project" value="InterPro"/>
</dbReference>
<keyword evidence="3" id="KW-0274">FAD</keyword>
<accession>A0A2J5HFK5</accession>
<dbReference type="OrthoDB" id="66881at2759"/>
<feature type="domain" description="BTB" evidence="6">
    <location>
        <begin position="561"/>
        <end position="628"/>
    </location>
</feature>
<dbReference type="Pfam" id="PF00651">
    <property type="entry name" value="BTB"/>
    <property type="match status" value="1"/>
</dbReference>
<feature type="transmembrane region" description="Helical" evidence="5">
    <location>
        <begin position="15"/>
        <end position="35"/>
    </location>
</feature>
<evidence type="ECO:0000259" key="6">
    <source>
        <dbReference type="PROSITE" id="PS50097"/>
    </source>
</evidence>
<dbReference type="Gene3D" id="3.30.710.10">
    <property type="entry name" value="Potassium Channel Kv1.1, Chain A"/>
    <property type="match status" value="1"/>
</dbReference>
<dbReference type="SMART" id="SM00225">
    <property type="entry name" value="BTB"/>
    <property type="match status" value="1"/>
</dbReference>
<dbReference type="GO" id="GO:0050661">
    <property type="term" value="F:NADP binding"/>
    <property type="evidence" value="ECO:0007669"/>
    <property type="project" value="InterPro"/>
</dbReference>
<dbReference type="FunFam" id="3.50.50.60:FF:000247">
    <property type="entry name" value="Flavin-binding monooxygenase-like protein"/>
    <property type="match status" value="1"/>
</dbReference>
<gene>
    <name evidence="7" type="ORF">BDW42DRAFT_197633</name>
</gene>
<dbReference type="InterPro" id="IPR000210">
    <property type="entry name" value="BTB/POZ_dom"/>
</dbReference>
<dbReference type="InterPro" id="IPR011333">
    <property type="entry name" value="SKP1/BTB/POZ_sf"/>
</dbReference>
<dbReference type="SUPFAM" id="SSF51735">
    <property type="entry name" value="NAD(P)-binding Rossmann-fold domains"/>
    <property type="match status" value="1"/>
</dbReference>
<reference evidence="8" key="1">
    <citation type="submission" date="2017-12" db="EMBL/GenBank/DDBJ databases">
        <authorList>
            <consortium name="DOE Joint Genome Institute"/>
            <person name="Mondo S.J."/>
            <person name="Kjaerbolling I."/>
            <person name="Vesth T.C."/>
            <person name="Frisvad J.C."/>
            <person name="Nybo J.L."/>
            <person name="Theobald S."/>
            <person name="Kuo A."/>
            <person name="Bowyer P."/>
            <person name="Matsuda Y."/>
            <person name="Lyhne E.K."/>
            <person name="Kogle M.E."/>
            <person name="Clum A."/>
            <person name="Lipzen A."/>
            <person name="Salamov A."/>
            <person name="Ngan C.Y."/>
            <person name="Daum C."/>
            <person name="Chiniquy J."/>
            <person name="Barry K."/>
            <person name="LaButti K."/>
            <person name="Haridas S."/>
            <person name="Simmons B.A."/>
            <person name="Magnuson J.K."/>
            <person name="Mortensen U.H."/>
            <person name="Larsen T.O."/>
            <person name="Grigoriev I.V."/>
            <person name="Baker S.E."/>
            <person name="Andersen M.R."/>
            <person name="Nordberg H.P."/>
            <person name="Cantor M.N."/>
            <person name="Hua S.X."/>
        </authorList>
    </citation>
    <scope>NUCLEOTIDE SEQUENCE [LARGE SCALE GENOMIC DNA]</scope>
    <source>
        <strain evidence="8">IBT 19404</strain>
    </source>
</reference>
<evidence type="ECO:0000256" key="5">
    <source>
        <dbReference type="SAM" id="Phobius"/>
    </source>
</evidence>
<dbReference type="AlphaFoldDB" id="A0A2J5HFK5"/>
<organism evidence="7 8">
    <name type="scientific">Aspergillus taichungensis</name>
    <dbReference type="NCBI Taxonomy" id="482145"/>
    <lineage>
        <taxon>Eukaryota</taxon>
        <taxon>Fungi</taxon>
        <taxon>Dikarya</taxon>
        <taxon>Ascomycota</taxon>
        <taxon>Pezizomycotina</taxon>
        <taxon>Eurotiomycetes</taxon>
        <taxon>Eurotiomycetidae</taxon>
        <taxon>Eurotiales</taxon>
        <taxon>Aspergillaceae</taxon>
        <taxon>Aspergillus</taxon>
        <taxon>Aspergillus subgen. Circumdati</taxon>
    </lineage>
</organism>
<dbReference type="Pfam" id="PF00743">
    <property type="entry name" value="FMO-like"/>
    <property type="match status" value="1"/>
</dbReference>
<name>A0A2J5HFK5_9EURO</name>
<keyword evidence="2" id="KW-0285">Flavoprotein</keyword>
<feature type="transmembrane region" description="Helical" evidence="5">
    <location>
        <begin position="458"/>
        <end position="478"/>
    </location>
</feature>
<dbReference type="PANTHER" id="PTHR23023">
    <property type="entry name" value="DIMETHYLANILINE MONOOXYGENASE"/>
    <property type="match status" value="1"/>
</dbReference>
<dbReference type="InterPro" id="IPR050346">
    <property type="entry name" value="FMO-like"/>
</dbReference>
<evidence type="ECO:0000256" key="1">
    <source>
        <dbReference type="ARBA" id="ARBA00009183"/>
    </source>
</evidence>
<proteinExistence type="inferred from homology"/>
<protein>
    <recommendedName>
        <fullName evidence="6">BTB domain-containing protein</fullName>
    </recommendedName>
</protein>
<comment type="similarity">
    <text evidence="1">Belongs to the FMO family.</text>
</comment>
<dbReference type="CDD" id="cd18186">
    <property type="entry name" value="BTB_POZ_ZBTB_KLHL-like"/>
    <property type="match status" value="1"/>
</dbReference>
<dbReference type="Proteomes" id="UP000235023">
    <property type="component" value="Unassembled WGS sequence"/>
</dbReference>
<dbReference type="SUPFAM" id="SSF54695">
    <property type="entry name" value="POZ domain"/>
    <property type="match status" value="1"/>
</dbReference>
<keyword evidence="5" id="KW-0812">Transmembrane</keyword>
<keyword evidence="8" id="KW-1185">Reference proteome</keyword>
<dbReference type="InterPro" id="IPR036291">
    <property type="entry name" value="NAD(P)-bd_dom_sf"/>
</dbReference>
<evidence type="ECO:0000256" key="4">
    <source>
        <dbReference type="ARBA" id="ARBA00023002"/>
    </source>
</evidence>
<dbReference type="InterPro" id="IPR020946">
    <property type="entry name" value="Flavin_mOase-like"/>
</dbReference>
<evidence type="ECO:0000313" key="8">
    <source>
        <dbReference type="Proteomes" id="UP000235023"/>
    </source>
</evidence>
<keyword evidence="5" id="KW-1133">Transmembrane helix</keyword>
<dbReference type="InterPro" id="IPR036188">
    <property type="entry name" value="FAD/NAD-bd_sf"/>
</dbReference>
<dbReference type="PRINTS" id="PR00469">
    <property type="entry name" value="PNDRDTASEII"/>
</dbReference>
<keyword evidence="5" id="KW-0472">Membrane</keyword>
<keyword evidence="4" id="KW-0560">Oxidoreductase</keyword>
<dbReference type="SUPFAM" id="SSF51905">
    <property type="entry name" value="FAD/NAD(P)-binding domain"/>
    <property type="match status" value="1"/>
</dbReference>
<dbReference type="Gene3D" id="3.50.50.60">
    <property type="entry name" value="FAD/NAD(P)-binding domain"/>
    <property type="match status" value="1"/>
</dbReference>
<dbReference type="EMBL" id="KZ559640">
    <property type="protein sequence ID" value="PLN75690.1"/>
    <property type="molecule type" value="Genomic_DNA"/>
</dbReference>
<sequence length="783" mass="88402">MAGGNTGVVASVNNLFLQIFTCGYMLLQMFINWIFAPSPPPSDSIANALPKKRIAIIGTGLTGVSSAAHAVGHGFDVQLFESRSKEKGLGGIWSRVNSTSSLQIHSIMYRFHPSVRYDTAYPTQEEIRDQIVDVWKRYDLEKRTVFDTPVTSVKQTDDGKWIVNDDEAAYGQFDGVVAAVGVCGDPKQPTLPDESQFGGNIYHSSELDGKNVKGKKVLIIGGGASAIEALEFAVKSGAGEIDVLSRSDKWVIPRNIFVQSLLAMNIFGQETMLSWIPEWLLHKFFYRDLQDIAPSGGLFTQTPMANSELFDQIREGKARWLRGDIISVKEDGILFNSRPKGVPKGGPGREKLVPGDVIIMATGFKRPSLNFLPDDAFEEPYAPPSWYLQVFPPKYISICANNSTYIDAIGTVGNMHIGIYTRFLLMFLTDPLTRPTEGRMKTWIDFTRFMKRLAPTGAFHFFTYTELIYWFVFIILVNPFRWKWAPFVLFGVGRSLPLHVVSKEEMFRRELNKQHDEAPQSPITPPAQPMSDWSLLMMGAKAPDKTFKRNLKRLHQDHRFSDLTLKSGPLKLDVHKAIISSQSDYFQALLSNNWAESSSRTIRLEDDDPASVKAMVQFMYEFDYDDSATDDDATDEVDPIIFHIRVYKTADKYLIPELKVSALRKFLTATNTSKNLITLLPQIIEEAYAATPASDLRLRRAVLDLVLSKHDKLIQRDAFIELIKDGGDFAVDFIREMSQIAARVRAYLCLKCGRKSYFDILRSTNIQVYTCVECRARIRKVFD</sequence>
<dbReference type="PROSITE" id="PS50097">
    <property type="entry name" value="BTB"/>
    <property type="match status" value="1"/>
</dbReference>
<evidence type="ECO:0000313" key="7">
    <source>
        <dbReference type="EMBL" id="PLN75690.1"/>
    </source>
</evidence>